<dbReference type="PANTHER" id="PTHR43649:SF31">
    <property type="entry name" value="SN-GLYCEROL-3-PHOSPHATE-BINDING PERIPLASMIC PROTEIN UGPB"/>
    <property type="match status" value="1"/>
</dbReference>
<dbReference type="Proteomes" id="UP000677152">
    <property type="component" value="Chromosome"/>
</dbReference>
<evidence type="ECO:0000313" key="6">
    <source>
        <dbReference type="Proteomes" id="UP000677152"/>
    </source>
</evidence>
<dbReference type="GO" id="GO:0030313">
    <property type="term" value="C:cell envelope"/>
    <property type="evidence" value="ECO:0007669"/>
    <property type="project" value="UniProtKB-SubCell"/>
</dbReference>
<comment type="subcellular location">
    <subcellularLocation>
        <location evidence="1">Cell envelope</location>
    </subcellularLocation>
</comment>
<keyword evidence="3" id="KW-0813">Transport</keyword>
<protein>
    <submittedName>
        <fullName evidence="5">Extracellular solute-binding protein</fullName>
    </submittedName>
</protein>
<evidence type="ECO:0000256" key="1">
    <source>
        <dbReference type="ARBA" id="ARBA00004196"/>
    </source>
</evidence>
<organism evidence="5 6">
    <name type="scientific">Actinosynnema pretiosum subsp. pretiosum</name>
    <dbReference type="NCBI Taxonomy" id="103721"/>
    <lineage>
        <taxon>Bacteria</taxon>
        <taxon>Bacillati</taxon>
        <taxon>Actinomycetota</taxon>
        <taxon>Actinomycetes</taxon>
        <taxon>Pseudonocardiales</taxon>
        <taxon>Pseudonocardiaceae</taxon>
        <taxon>Actinosynnema</taxon>
    </lineage>
</organism>
<gene>
    <name evidence="5" type="ORF">KCV87_09155</name>
</gene>
<dbReference type="EMBL" id="CP073249">
    <property type="protein sequence ID" value="QUF06200.1"/>
    <property type="molecule type" value="Genomic_DNA"/>
</dbReference>
<dbReference type="Pfam" id="PF01547">
    <property type="entry name" value="SBP_bac_1"/>
    <property type="match status" value="1"/>
</dbReference>
<proteinExistence type="inferred from homology"/>
<name>A0AA45LAL8_9PSEU</name>
<comment type="similarity">
    <text evidence="2">Belongs to the bacterial solute-binding protein 1 family.</text>
</comment>
<sequence length="532" mass="57597">MSAAAGGALLVGCGGPAPQQGGGGGALNSEELAKLLPAYSPVEYAKPDLPGVNGSKAGYLKFPSTLVDAVKEKPLSGGEVTVMTPTFWPVPPGLGQNSYYDAVNERLGGTVKFELVAGADYAQKLAAMMAGKQVPELTVMPTFTVPPRFSAGVGEVFRDIGGLIAGDKAKDYPMLAGIPTAVWENCVYNGKLFAVPFPGDLFAEATFYRPELFESLGVDPRVKSFAELKDLCAKVNDPAGNRWAVGDIFRTLVRARGDKGDWQRDSSGKVVNHIETPEYAAAIRDMRELFDAGYVHPDVVAGNFSRLKELFASGQVLLHQDGVGAWHETLEQQRPVNPDFRMSAILPFASDGGKATYPISNPVSMLTLFRKDLSDDRVKELLRLCNFAAAPFGTSEHFLLRYGIDGKHSTRNADGSPQLNALGAKEITLTYGFISGPAEAYAHTQFPDFVREAHAWHADAYSKQVKPITFGLRIEEPAELTKLGKQFEDRTNDILRGRASAKDADGLAEEWRKAGGDKLREFYDKVLTDAGR</sequence>
<dbReference type="AlphaFoldDB" id="A0AA45LAL8"/>
<evidence type="ECO:0000256" key="3">
    <source>
        <dbReference type="ARBA" id="ARBA00022448"/>
    </source>
</evidence>
<reference evidence="5" key="1">
    <citation type="submission" date="2021-04" db="EMBL/GenBank/DDBJ databases">
        <title>Genomic sequence of Actinosynnema pretiosum subsp. pretiosum ATCC 31280 (C-14919).</title>
        <authorList>
            <person name="Bai L."/>
            <person name="Wang X."/>
            <person name="Xiao Y."/>
        </authorList>
    </citation>
    <scope>NUCLEOTIDE SEQUENCE</scope>
    <source>
        <strain evidence="5">ATCC 31280</strain>
    </source>
</reference>
<accession>A0AA45LAL8</accession>
<evidence type="ECO:0000256" key="4">
    <source>
        <dbReference type="ARBA" id="ARBA00022729"/>
    </source>
</evidence>
<evidence type="ECO:0000256" key="2">
    <source>
        <dbReference type="ARBA" id="ARBA00008520"/>
    </source>
</evidence>
<keyword evidence="4" id="KW-0732">Signal</keyword>
<dbReference type="Gene3D" id="3.40.190.10">
    <property type="entry name" value="Periplasmic binding protein-like II"/>
    <property type="match status" value="1"/>
</dbReference>
<dbReference type="InterPro" id="IPR050490">
    <property type="entry name" value="Bact_solute-bd_prot1"/>
</dbReference>
<dbReference type="PANTHER" id="PTHR43649">
    <property type="entry name" value="ARABINOSE-BINDING PROTEIN-RELATED"/>
    <property type="match status" value="1"/>
</dbReference>
<dbReference type="SUPFAM" id="SSF53850">
    <property type="entry name" value="Periplasmic binding protein-like II"/>
    <property type="match status" value="1"/>
</dbReference>
<evidence type="ECO:0000313" key="5">
    <source>
        <dbReference type="EMBL" id="QUF06200.1"/>
    </source>
</evidence>
<dbReference type="InterPro" id="IPR006059">
    <property type="entry name" value="SBP"/>
</dbReference>